<reference evidence="1" key="1">
    <citation type="submission" date="2024-09" db="EMBL/GenBank/DDBJ databases">
        <title>Black Yeasts Isolated from many extreme environments.</title>
        <authorList>
            <person name="Coleine C."/>
            <person name="Stajich J.E."/>
            <person name="Selbmann L."/>
        </authorList>
    </citation>
    <scope>NUCLEOTIDE SEQUENCE</scope>
    <source>
        <strain evidence="1">CCFEE 5737</strain>
    </source>
</reference>
<evidence type="ECO:0000313" key="1">
    <source>
        <dbReference type="EMBL" id="KAK3078084.1"/>
    </source>
</evidence>
<comment type="caution">
    <text evidence="1">The sequence shown here is derived from an EMBL/GenBank/DDBJ whole genome shotgun (WGS) entry which is preliminary data.</text>
</comment>
<evidence type="ECO:0000313" key="2">
    <source>
        <dbReference type="Proteomes" id="UP001186974"/>
    </source>
</evidence>
<dbReference type="Proteomes" id="UP001186974">
    <property type="component" value="Unassembled WGS sequence"/>
</dbReference>
<sequence length="516" mass="58329">MARQTRNWIIPSALVVFLCVFLLASHPFYAHSDDALPKAKAAQSSCRAPKKNIWSDLNDAEADDLLNFLYTKPNDLNLTRVDNATAWDNHIALVEVLPPNKTDALEFLQSNAAPERWARVVVNQGATDKAGIVQYMVGPLPPGEDTQILPLTYLHNSGRNFVRNPLPDFDSIVGWFSDLGEEVADMIKDLLREVVNPGHLANAPPLLALARPAAWENDTISSWASINSPGVRFDAWSLMAQGLYCRFTISGRDSSKWKINEWYYNGIMYNSTESFRDAWKSGKVEKLPPNRDGSWTASEPLAKGLPDREMNAPVMIQPEGSRYKIDVEENFISWMGFEFFFSWMQATAVSIWDVKFKGDRVAYEFGLQEAIAHYAGRDPMQVGMVWMDSLFGMGFNSYELVPGYDCPSYATYLNASFHQGESTITRKNALCVFEYTADSPLQRHTTPTHLTISRNTYLVVHWVSTVGNYDYTFDYIFYLDGAIEVKVRASGYIFGAYNQLERTRTEHATELSKRGE</sequence>
<name>A0ACC3DNK7_9PEZI</name>
<feature type="non-terminal residue" evidence="1">
    <location>
        <position position="516"/>
    </location>
</feature>
<proteinExistence type="predicted"/>
<keyword evidence="2" id="KW-1185">Reference proteome</keyword>
<organism evidence="1 2">
    <name type="scientific">Coniosporium uncinatum</name>
    <dbReference type="NCBI Taxonomy" id="93489"/>
    <lineage>
        <taxon>Eukaryota</taxon>
        <taxon>Fungi</taxon>
        <taxon>Dikarya</taxon>
        <taxon>Ascomycota</taxon>
        <taxon>Pezizomycotina</taxon>
        <taxon>Dothideomycetes</taxon>
        <taxon>Dothideomycetes incertae sedis</taxon>
        <taxon>Coniosporium</taxon>
    </lineage>
</organism>
<dbReference type="EMBL" id="JAWDJW010002217">
    <property type="protein sequence ID" value="KAK3078084.1"/>
    <property type="molecule type" value="Genomic_DNA"/>
</dbReference>
<protein>
    <submittedName>
        <fullName evidence="1">Uncharacterized protein</fullName>
    </submittedName>
</protein>
<gene>
    <name evidence="1" type="ORF">LTS18_008487</name>
</gene>
<accession>A0ACC3DNK7</accession>